<feature type="region of interest" description="Disordered" evidence="7">
    <location>
        <begin position="1"/>
        <end position="65"/>
    </location>
</feature>
<dbReference type="SUPFAM" id="SSF49354">
    <property type="entry name" value="PapD-like"/>
    <property type="match status" value="1"/>
</dbReference>
<evidence type="ECO:0000256" key="6">
    <source>
        <dbReference type="SAM" id="Coils"/>
    </source>
</evidence>
<dbReference type="Gene3D" id="2.60.40.10">
    <property type="entry name" value="Immunoglobulins"/>
    <property type="match status" value="22"/>
</dbReference>
<gene>
    <name evidence="9" type="ORF">CEUSTIGMA_g7826.t1</name>
</gene>
<dbReference type="GO" id="GO:0003341">
    <property type="term" value="P:cilium movement"/>
    <property type="evidence" value="ECO:0007669"/>
    <property type="project" value="TreeGrafter"/>
</dbReference>
<feature type="compositionally biased region" description="Low complexity" evidence="7">
    <location>
        <begin position="3465"/>
        <end position="3474"/>
    </location>
</feature>
<keyword evidence="3" id="KW-0963">Cytoplasm</keyword>
<dbReference type="EMBL" id="BEGY01000051">
    <property type="protein sequence ID" value="GAX80387.1"/>
    <property type="molecule type" value="Genomic_DNA"/>
</dbReference>
<keyword evidence="6" id="KW-0175">Coiled coil</keyword>
<dbReference type="Pfam" id="PF22544">
    <property type="entry name" value="HYDIN_VesB_CFA65-like_Ig"/>
    <property type="match status" value="5"/>
</dbReference>
<comment type="caution">
    <text evidence="9">The sequence shown here is derived from an EMBL/GenBank/DDBJ whole genome shotgun (WGS) entry which is preliminary data.</text>
</comment>
<feature type="region of interest" description="Disordered" evidence="7">
    <location>
        <begin position="3462"/>
        <end position="3488"/>
    </location>
</feature>
<dbReference type="InterPro" id="IPR033305">
    <property type="entry name" value="Hydin-like"/>
</dbReference>
<feature type="coiled-coil region" evidence="6">
    <location>
        <begin position="2193"/>
        <end position="2237"/>
    </location>
</feature>
<evidence type="ECO:0000256" key="4">
    <source>
        <dbReference type="ARBA" id="ARBA00023069"/>
    </source>
</evidence>
<keyword evidence="5" id="KW-0966">Cell projection</keyword>
<dbReference type="Gene3D" id="3.40.50.300">
    <property type="entry name" value="P-loop containing nucleotide triphosphate hydrolases"/>
    <property type="match status" value="1"/>
</dbReference>
<dbReference type="PANTHER" id="PTHR23053">
    <property type="entry name" value="DLEC1 DELETED IN LUNG AND ESOPHAGEAL CANCER 1"/>
    <property type="match status" value="1"/>
</dbReference>
<dbReference type="Proteomes" id="UP000232323">
    <property type="component" value="Unassembled WGS sequence"/>
</dbReference>
<dbReference type="InterPro" id="IPR008962">
    <property type="entry name" value="PapD-like_sf"/>
</dbReference>
<feature type="compositionally biased region" description="Pro residues" evidence="7">
    <location>
        <begin position="2158"/>
        <end position="2171"/>
    </location>
</feature>
<accession>A0A250XBD1</accession>
<dbReference type="GO" id="GO:0005930">
    <property type="term" value="C:axoneme"/>
    <property type="evidence" value="ECO:0007669"/>
    <property type="project" value="TreeGrafter"/>
</dbReference>
<organism evidence="9 10">
    <name type="scientific">Chlamydomonas eustigma</name>
    <dbReference type="NCBI Taxonomy" id="1157962"/>
    <lineage>
        <taxon>Eukaryota</taxon>
        <taxon>Viridiplantae</taxon>
        <taxon>Chlorophyta</taxon>
        <taxon>core chlorophytes</taxon>
        <taxon>Chlorophyceae</taxon>
        <taxon>CS clade</taxon>
        <taxon>Chlamydomonadales</taxon>
        <taxon>Chlamydomonadaceae</taxon>
        <taxon>Chlamydomonas</taxon>
    </lineage>
</organism>
<evidence type="ECO:0000256" key="3">
    <source>
        <dbReference type="ARBA" id="ARBA00022490"/>
    </source>
</evidence>
<dbReference type="OrthoDB" id="442692at2759"/>
<name>A0A250XBD1_9CHLO</name>
<feature type="compositionally biased region" description="Basic and acidic residues" evidence="7">
    <location>
        <begin position="1458"/>
        <end position="1467"/>
    </location>
</feature>
<sequence>MVVDGSDSAGRDAKGPLKRTANAATTSLKYKKYSNDPDPLEGTKKLPSQTIAELGNPRRHTEGWRPKPSIIEHLNMADFTHQVQCQVPVDEPIFQPFPPEVLFHGYAPFKSYTASLYFRNNDIVPRRIKLIQPDTPFLSIKRTVMAGKDEGSKIAAGMEVCFTVTFRPESVDNYSHNLVVCTEREKFIIPVIAAGAAPALDIPDIVEFGVVPSRTEGHQTLLVRNVGNQASSFTLRAQPPFTVNPTQGYLSPEETLQLQLGFVPSGPHPYHGELEVKYHSSGHTAYSQLTGYGNELDVGLSQDVVTLLPTYVTKNSQRTFKVVNRSGIAVKFAIRQHQAVDVDELLRGQKLGELFQSQAIELHELRSMQKGEGAEGEESEDEDAILADAESALRRRYRPLQQAAALDTQLFGSKNFQVSPAEGVVWPGSEVEVMVQFFPDFTREYEEVAFVEIQGLERRLPISFRGKGLGPAAMFSYDILDVGLTYANTPHQYEVELQNRGKIDVEFRLLAPVTPFGKMFKFDPDQGHLTSGEIQIIRVRLRSDLLGAFSETFDWSIKGSSTPLSLQLKGYVAGPSFEIDAEALEFGVVSYGFRYTKELTLTNTSEIPMKFAWRVPEDATKDIKEFMMLPQKGSILPGGKQKISVEFVSQSVQRYAYNLVMDIPGITIDAHSLPIKAECVVPKLTLSTQILSFGDCFLRYPYKRSLRISNESKLPAKFEVLPQDNQSKNLAVFSIEPASGGIAAMGDLDLEITLHAQTLGRLQIPVRVKVLGSRGGPLDLVIDAKCLGPILSFGPPDNRSGTAVINFGKINVLNEVFKNLTIHNPSPIPADFKLFVEGRDSLFSVEPKTMHLEPGADGRVAVRAALDETLTFKDELHVLVEEGADMPVPLEAIGTGNVLVSEDLSGDTLDFSHQFVGRPFVKEIMVHNMGRRTMTLVMNNERVDEIKKLQPKTGKKFDITTLPPEEQPTFSLNVDHIEIKPKSCNSFFITGMAYSQGQPQEKLVCTALLGSNARNGRKAFEVVMTADIAIPLLEFSDRIMEFHHSYEKGKSIEVLKRSLTLRNISKLPLSFALKCGPPFGIDCPSMQLEVMEAATVTIQVDPDYKGDKQSVVVPQKLRVDYADNPQKDTVDLIARMDFPNLVFETMQVEFGSCLSDTSRRIPVTITNSSAVDVVYHWTWEADSLKEDVSSMMSMNVKGGGRGAQAKPNPEQLFDILPIKGALRPGESETIIFSFFAFPGVRANATATCVVEGGPTYSVVMSGESNYIKFTVEPQTFDLGLQVYNRSNDRDLVISNNGKVPFDFNVITSLLSRPGVVEPIPKSGIVGPMSKEVVKLKVIPGIPAKLVEALLVDIAHFDPIPISVTVEGVYPTVSLGLPRIKDRLFDSCLEQAQLEASSQNIEVNTTSLNPPLRTASPPAAVVSSTAVQASGRRSASPGKRSRSAQLRSTGRRSPLASPEPRRPDNEAERLRLVKLLLDREAALRPPPAMTPPDPLLLGQLEGLDGTEGEDVEGYDQETGSPMYNQNFTAAAEPEVIQSSIAPIALSPLLPNPVVLPLTSSATSTADLTPTVKRSNRAIQPRIPNIFSSNYLVDFGYITKGTSRNRKFNMVNPSSQAVSLKFEKSLLDAWGFKIDPEAVSKLPERGDVEVSLTLQGNKPSVIPGPLELVLPLDIKGGPPVLLTLRANVQVPDLQLSQEVLDFETVQTGKAGVITLQLHNRKQVPCEWTVKKPVEASKCKDWAFFTMVPSEGLLEPDEKLNVKVIFTPVLGRDAPYLQAIPIKINLNPKTRDFVCKARGSTPKIKFEPTGLIECGPILPKFEGQQPNQARVKMVNPCNYPIEVFCLDVDKQYIADEDVLRNLEAERFGEAGFIYQVPLAPGQPMWPEMVEEFQRKQQAAEEAAAKAEAAAAVLGAEGGTDTPEVAPPSGEADAAAANVEREVGDLVAIDTSAASQEPSKLILVLYGPTMSGSTTQANLLSERYKIPAITFDDLLFEGADVEAPPPTPLTQSTPTAEDAQGNIPVDSTVAGHEGEAMPEESAPPPPYFDAEISDLLYTKVLIDPDLESKPGFVPPATSVPEAELIEILVRGVKQALLARGAGPMGEPGAKPSKFEKGFILDGVSSKYGNTGMVAKVLMRALGMEAILPEPVVPLEKPKPPKKGAPPEPPPPPPLPLSWTGPHDVHFLILDATLDLVKERLKAKKQREEEDRAAAEAAAAALAAAEAEAAAALEALNDTASEAVEGGAAAPQQPQPPAAPVAAAVAPELSEEPEVPPLSPEELAAKAAEAAAAAAAAAEAVLVSESEAIIQAFSQISSLLHEQLGEPGEGNRAVQRAFDAGAGDPIRVLREACGLSFHMGQVVVVLPKLPSDDQLIPELYHMQVVHKPRTRMQRSPITNFKLVTERLPNDEELKALREAEAAAAAASAAPKGKGKNAQPPPPPEPSPPTIGLYQQGRWVIPANGSVDLVVLFQSEEVGKFSSTFMFEVVGGERGNSVMASGVCSLPQIATDYRNVFYKKVKARPSTPTIAKQFVISKNMFEFGPLLMNKDPKGFLEGAHPDNTSKLRITNNGLFDLHVDFVLKSKEILESQVDDKKKKAADAKKAADKKKGANNTVSLDGVFTYFPTSMDLKIDETQELTIYAFPTTEAMIEDVLMCKIKDNPLPVEFPISVIGAKPIVLAYLDDGSPPPPVPPPVAPGEKPPPPAPNKLLSEGVLFGRLLVDKRDTRNFIVENPGLLPFKWRLAGVEGLPKEFSVSPVSGELQARTSIKVAVDFAAYEKRDVTGKVTLEVLDKAELQGVAVSTPITLKGEAYKIERDIRFPQEGLNGVDFGLVRVTDSTSKPIVIKNTGKYQISYSFRVKGAAKDVFTVVPDTGNVDPGKEAAVQVWFNNDKSVKRELNLVGNNDIVLSIIEPLTNNKEETLPIKVSVRAVYSKYQITPQRGINFGPTTYNTTSKPKMFEIVNTGEFAFDYRLFNPASEVVTSTPGDSKATTPSSVSKRAPETKKTPPGGQLTLGQFSFDRSSGRIEAGSRVEISAVFKAVGSSPYAETLGIHVSERDHADSPGGILYEMSGESCIPGIDASNIEAIFEEHVISSSLDANSGVKNEFGTRERVFNFGSIVADLATAAEIAAAEASGTLSDVGVRANLKFINPIKVPCTVNFSIKPRGQYPAGVPFPLVADPPQLIIPPHEFRYMAVVFRPRAIQQYSATFEALVQDGSEPTTKSFSCEMRGEGVLPSLTLLEPNVFDSSGRPLIKFGRLLVGRSHRLRINLKNNGVMTSSARLEVSPNDHFTVLEGPQVFAVESKKSHTFTVEFKPLSVGAFQHEVRIKVQKNPFEDYRVMMTGEGYQEDVSFDQLPNGSMDELRFPDCPVGKPHSMTFVIRNTSAARTFRFRWPASASPHLTFSPSVGHLLPGSSKDVTVTFKAIAPVKISPQDIKMNLVQIQYKDGVQPLEWDDRSTILDYSSSGVTAAATQQSPPTARPEPEPAATDVSGTSKDMMLKVFAVADNPRFECENKPIMFRPTMMFQTRTFTFPLKNTSGARMDFKFYIATADGTKPDTSGLYTVSPEGGVIEPGSTSDITVKFAPVEVDDCLRLLVCDIPNLDASVEPLAMQLGGKVLRPWCHFDLPESDYISGGRRNPEMPGPSGAVEPLDPATKVLEIESLGVRVRNVKRFMVLNPTAIGYEFFWEPVNRTPGTASPFSCLTKRGTVTGGRQFEMVFEYVPTSDSIAESFWTFKIPEQGIEVPFLLVGLVSEPRVFFDRPNINFGQILIGGARGHSIVTLINAEHLPFEFSLDRNTYDATAELVASTGQRPVVEFEPSSGVVPPNSSLELKATFTPRLEKSVNYNVVCNVKKKPTRLALNVKGEGYAIHETLNIESADGNVVALAPRQMNVIDFGQIIINERVVRAVVLVNSGSLNYDFVWDMGTNPRVAIKPESGTVPKGERLVCELAYHPHVPDRMRDYKVSCQIINGNKYSLSLNGVGHKPRLDLSFMEADFGFVNIFQQGMTPASKTLFLRNNDSLPISVEPQWTNTDEWQMEMAPGVLQPGESRQVLLAFKPSAALPYVSRLGLEVNGLYTVNVDLKGEGAEMRLEVADPSKRAVNFGGVQRLQSSTRVVQFVNRGRVPLSFSSAPSLEVLQRYNIDVLPAGEILLRPRESAEMTFFFRPQVRMRSFTEEFLVDVGGVSVPLLSLTGACLGTELRLASDSLPFGPVVLGSRAVKRLALENTGDVGTKFTWDKRALGDNFSIFPAEGFLGPRQDVKLDVTFHPTAVGADVRADRVRLSVEGGEDRVLTLTGACIGTSAQPEAVKFSCAVRATAVQNITLHNPSSNPWSLRPTLHNEFFTGPEFVEIAAGARVPYPVTFRPLSMSAADQPHEGSVFFPIPDGTGLLYRLIGRAESPVPEGKVERALTAKVGHVEVLKVSNWMHKPQRFRVIIDRKQADKSTIIDGPEFVDIPALSSKDYKLSVHCSTTNPTVATVTFKNEASGEYCFYDLKYTAGAPPPRGNLSLECPARTYTSTKVSIRNTLDSDVVMSATCTNKQVVVPAKITVPANSVAQVEVGYRPLLVAESEAVLKIDSMELGLFEWKLKLAGLSTNPERSLAFNVPLGSRETQVFRFTHWLDEKADYKCTFKTEKGCAFECLPLISSPPAGPGGVEVSVEVHFEPTAMGESIKDLLTVSSLTGGEYQCPLVGRCLAPKPQGPIECGKGSGAVPFKNVFMQDAEFQYSIDNPAFVVPKATEKIGSKKSTNINVSFKPDAAKGFTQRTGKLTVACPSQTTSPWVFYLQASEAEPGAASKK</sequence>
<dbReference type="InterPro" id="IPR000535">
    <property type="entry name" value="MSP_dom"/>
</dbReference>
<feature type="compositionally biased region" description="Low complexity" evidence="7">
    <location>
        <begin position="2238"/>
        <end position="2247"/>
    </location>
</feature>
<comment type="subcellular location">
    <subcellularLocation>
        <location evidence="1">Cell projection</location>
        <location evidence="1">Cilium</location>
    </subcellularLocation>
    <subcellularLocation>
        <location evidence="2">Cytoplasm</location>
    </subcellularLocation>
</comment>
<feature type="region of interest" description="Disordered" evidence="7">
    <location>
        <begin position="2976"/>
        <end position="3008"/>
    </location>
</feature>
<evidence type="ECO:0000313" key="9">
    <source>
        <dbReference type="EMBL" id="GAX80387.1"/>
    </source>
</evidence>
<dbReference type="STRING" id="1157962.A0A250XBD1"/>
<feature type="region of interest" description="Disordered" evidence="7">
    <location>
        <begin position="2414"/>
        <end position="2447"/>
    </location>
</feature>
<dbReference type="PANTHER" id="PTHR23053:SF0">
    <property type="entry name" value="HYDROCEPHALUS-INDUCING PROTEIN HOMOLOG"/>
    <property type="match status" value="1"/>
</dbReference>
<keyword evidence="10" id="KW-1185">Reference proteome</keyword>
<evidence type="ECO:0000256" key="7">
    <source>
        <dbReference type="SAM" id="MobiDB-lite"/>
    </source>
</evidence>
<feature type="compositionally biased region" description="Polar residues" evidence="7">
    <location>
        <begin position="2976"/>
        <end position="2993"/>
    </location>
</feature>
<feature type="compositionally biased region" description="Pro residues" evidence="7">
    <location>
        <begin position="2433"/>
        <end position="2443"/>
    </location>
</feature>
<evidence type="ECO:0000256" key="5">
    <source>
        <dbReference type="ARBA" id="ARBA00023273"/>
    </source>
</evidence>
<evidence type="ECO:0000256" key="1">
    <source>
        <dbReference type="ARBA" id="ARBA00004138"/>
    </source>
</evidence>
<dbReference type="InterPro" id="IPR053879">
    <property type="entry name" value="HYDIN_VesB_CFA65-like_Ig"/>
</dbReference>
<reference evidence="9 10" key="1">
    <citation type="submission" date="2017-08" db="EMBL/GenBank/DDBJ databases">
        <title>Acidophilic green algal genome provides insights into adaptation to an acidic environment.</title>
        <authorList>
            <person name="Hirooka S."/>
            <person name="Hirose Y."/>
            <person name="Kanesaki Y."/>
            <person name="Higuchi S."/>
            <person name="Fujiwara T."/>
            <person name="Onuma R."/>
            <person name="Era A."/>
            <person name="Ohbayashi R."/>
            <person name="Uzuka A."/>
            <person name="Nozaki H."/>
            <person name="Yoshikawa H."/>
            <person name="Miyagishima S.Y."/>
        </authorList>
    </citation>
    <scope>NUCLEOTIDE SEQUENCE [LARGE SCALE GENOMIC DNA]</scope>
    <source>
        <strain evidence="9 10">NIES-2499</strain>
    </source>
</reference>
<feature type="region of interest" description="Disordered" evidence="7">
    <location>
        <begin position="1997"/>
        <end position="2018"/>
    </location>
</feature>
<dbReference type="InterPro" id="IPR027417">
    <property type="entry name" value="P-loop_NTPase"/>
</dbReference>
<feature type="region of interest" description="Disordered" evidence="7">
    <location>
        <begin position="2148"/>
        <end position="2174"/>
    </location>
</feature>
<feature type="region of interest" description="Disordered" evidence="7">
    <location>
        <begin position="1404"/>
        <end position="1467"/>
    </location>
</feature>
<dbReference type="InterPro" id="IPR013783">
    <property type="entry name" value="Ig-like_fold"/>
</dbReference>
<dbReference type="PROSITE" id="PS50202">
    <property type="entry name" value="MSP"/>
    <property type="match status" value="1"/>
</dbReference>
<feature type="compositionally biased region" description="Low complexity" evidence="7">
    <location>
        <begin position="2416"/>
        <end position="2432"/>
    </location>
</feature>
<feature type="domain" description="MSP" evidence="8">
    <location>
        <begin position="2795"/>
        <end position="2929"/>
    </location>
</feature>
<protein>
    <recommendedName>
        <fullName evidence="8">MSP domain-containing protein</fullName>
    </recommendedName>
</protein>
<feature type="region of interest" description="Disordered" evidence="7">
    <location>
        <begin position="2238"/>
        <end position="2273"/>
    </location>
</feature>
<evidence type="ECO:0000259" key="8">
    <source>
        <dbReference type="PROSITE" id="PS50202"/>
    </source>
</evidence>
<keyword evidence="4" id="KW-0969">Cilium</keyword>
<evidence type="ECO:0000313" key="10">
    <source>
        <dbReference type="Proteomes" id="UP000232323"/>
    </source>
</evidence>
<evidence type="ECO:0000256" key="2">
    <source>
        <dbReference type="ARBA" id="ARBA00004496"/>
    </source>
</evidence>
<feature type="compositionally biased region" description="Low complexity" evidence="7">
    <location>
        <begin position="1413"/>
        <end position="1429"/>
    </location>
</feature>
<dbReference type="GO" id="GO:1904158">
    <property type="term" value="P:axonemal central apparatus assembly"/>
    <property type="evidence" value="ECO:0007669"/>
    <property type="project" value="TreeGrafter"/>
</dbReference>
<proteinExistence type="predicted"/>